<comment type="caution">
    <text evidence="4">The sequence shown here is derived from an EMBL/GenBank/DDBJ whole genome shotgun (WGS) entry which is preliminary data.</text>
</comment>
<feature type="domain" description="Phage terminase large subunit GpA ATPase" evidence="2">
    <location>
        <begin position="44"/>
        <end position="286"/>
    </location>
</feature>
<dbReference type="EMBL" id="JBHSMZ010000004">
    <property type="protein sequence ID" value="MFC5548185.1"/>
    <property type="molecule type" value="Genomic_DNA"/>
</dbReference>
<dbReference type="InterPro" id="IPR046453">
    <property type="entry name" value="GpA_ATPase"/>
</dbReference>
<gene>
    <name evidence="4" type="ORF">ACFPO9_06615</name>
</gene>
<evidence type="ECO:0000259" key="3">
    <source>
        <dbReference type="Pfam" id="PF20454"/>
    </source>
</evidence>
<evidence type="ECO:0000313" key="5">
    <source>
        <dbReference type="Proteomes" id="UP001596086"/>
    </source>
</evidence>
<protein>
    <submittedName>
        <fullName evidence="4">Phage terminase large subunit family protein</fullName>
    </submittedName>
</protein>
<name>A0ABW0RX81_9BURK</name>
<feature type="region of interest" description="Disordered" evidence="1">
    <location>
        <begin position="609"/>
        <end position="665"/>
    </location>
</feature>
<organism evidence="4 5">
    <name type="scientific">Massilia aerilata</name>
    <dbReference type="NCBI Taxonomy" id="453817"/>
    <lineage>
        <taxon>Bacteria</taxon>
        <taxon>Pseudomonadati</taxon>
        <taxon>Pseudomonadota</taxon>
        <taxon>Betaproteobacteria</taxon>
        <taxon>Burkholderiales</taxon>
        <taxon>Oxalobacteraceae</taxon>
        <taxon>Telluria group</taxon>
        <taxon>Massilia</taxon>
    </lineage>
</organism>
<evidence type="ECO:0000256" key="1">
    <source>
        <dbReference type="SAM" id="MobiDB-lite"/>
    </source>
</evidence>
<dbReference type="Proteomes" id="UP001596086">
    <property type="component" value="Unassembled WGS sequence"/>
</dbReference>
<feature type="compositionally biased region" description="Low complexity" evidence="1">
    <location>
        <begin position="616"/>
        <end position="629"/>
    </location>
</feature>
<evidence type="ECO:0000259" key="2">
    <source>
        <dbReference type="Pfam" id="PF05876"/>
    </source>
</evidence>
<reference evidence="5" key="1">
    <citation type="journal article" date="2019" name="Int. J. Syst. Evol. Microbiol.">
        <title>The Global Catalogue of Microorganisms (GCM) 10K type strain sequencing project: providing services to taxonomists for standard genome sequencing and annotation.</title>
        <authorList>
            <consortium name="The Broad Institute Genomics Platform"/>
            <consortium name="The Broad Institute Genome Sequencing Center for Infectious Disease"/>
            <person name="Wu L."/>
            <person name="Ma J."/>
        </authorList>
    </citation>
    <scope>NUCLEOTIDE SEQUENCE [LARGE SCALE GENOMIC DNA]</scope>
    <source>
        <strain evidence="5">CGMCC 4.5798</strain>
    </source>
</reference>
<sequence>MTGLPPAVNVVRPSFARGLTPDPNMTVDAWADRYMIIPKESGANESGKYRTSRTPHARAVMEALSDSHWCKVVALMGASQMLKTQVGLNWFCASVHQSPANFLWILPTGKLAKRTSARVSKTIAAVPEVRERVAAPRARDSVNTLDTKEYIGGSLHIVTAGAAANLSEIPARRVLFDEVDRAENNVNGEGDPVALAKARQTTFERNRKSYFPSSPTVVGQSIIEHLFKQGTQQEALAECVHCGHAQPLVFERLQQDDAGQAIYPCIDCGAMHYETDKNRMFARGLWSDGVPGDGETVSFTINAMFAPYGWLPWIALLREYRAAKAKLEEGDQELMITFYNTRLARCWERKKEQTKASELSARAESYKLGTVPKGGLILVCTVDTQPDRLEAKVTAWGEGMEGWIVDYQVLFGSPSEQAVWDRLDSEVLLGQYRHAGGRMLPISAAFIDSGGANTHDVYNFTRTRQHRHIYAIKGASTLNKPILSAKPSLVDVNWQGKTMPHGAKLWLIGTDTAKDYLSARYALAAGPGAIHFPADLPTEYYEQLTAEYCITVYKRGRKVRVWEKKKNDRNEAGDLMVYSVACAHYLGLHKKTPAQWKQVREFVDPDTRDLFQEPPAASADAAAADNNMAEQPPAASSTLSRPDQWPTPKPQTHPAPSRRPAGRQW</sequence>
<evidence type="ECO:0000313" key="4">
    <source>
        <dbReference type="EMBL" id="MFC5548185.1"/>
    </source>
</evidence>
<proteinExistence type="inferred from homology"/>
<dbReference type="RefSeq" id="WP_379768665.1">
    <property type="nucleotide sequence ID" value="NZ_JBHSMZ010000004.1"/>
</dbReference>
<dbReference type="Pfam" id="PF05876">
    <property type="entry name" value="GpA_ATPase"/>
    <property type="match status" value="1"/>
</dbReference>
<dbReference type="InterPro" id="IPR046454">
    <property type="entry name" value="GpA_endonuclease"/>
</dbReference>
<feature type="domain" description="Terminase large subunit GpA endonuclease" evidence="3">
    <location>
        <begin position="296"/>
        <end position="590"/>
    </location>
</feature>
<accession>A0ABW0RX81</accession>
<dbReference type="InterPro" id="IPR008866">
    <property type="entry name" value="Phage_lambda_GpA-like"/>
</dbReference>
<dbReference type="HAMAP" id="MF_04144">
    <property type="entry name" value="TERL_LAMBDA"/>
    <property type="match status" value="1"/>
</dbReference>
<dbReference type="Pfam" id="PF20454">
    <property type="entry name" value="GpA_nuclease"/>
    <property type="match status" value="1"/>
</dbReference>
<keyword evidence="5" id="KW-1185">Reference proteome</keyword>